<dbReference type="SUPFAM" id="SSF53474">
    <property type="entry name" value="alpha/beta-Hydrolases"/>
    <property type="match status" value="1"/>
</dbReference>
<gene>
    <name evidence="7" type="ORF">DSM106044_03699</name>
</gene>
<dbReference type="EMBL" id="QGQD01000069">
    <property type="protein sequence ID" value="TLC99496.1"/>
    <property type="molecule type" value="Genomic_DNA"/>
</dbReference>
<feature type="domain" description="Glycosyl transferase family 28 C-terminal" evidence="6">
    <location>
        <begin position="1"/>
        <end position="145"/>
    </location>
</feature>
<evidence type="ECO:0000256" key="4">
    <source>
        <dbReference type="ARBA" id="ARBA00022679"/>
    </source>
</evidence>
<dbReference type="PANTHER" id="PTHR12867:SF6">
    <property type="entry name" value="N-ACETYLGLUCOSAMINYLDIPHOSPHODOLICHOL N-ACETYLGLUCOSAMINYLTRANSFERASE"/>
    <property type="match status" value="1"/>
</dbReference>
<keyword evidence="5" id="KW-0256">Endoplasmic reticulum</keyword>
<protein>
    <recommendedName>
        <fullName evidence="6">Glycosyl transferase family 28 C-terminal domain-containing protein</fullName>
    </recommendedName>
</protein>
<dbReference type="InterPro" id="IPR029058">
    <property type="entry name" value="AB_hydrolase_fold"/>
</dbReference>
<dbReference type="InterPro" id="IPR007235">
    <property type="entry name" value="Glyco_trans_28_C"/>
</dbReference>
<evidence type="ECO:0000256" key="1">
    <source>
        <dbReference type="ARBA" id="ARBA00004240"/>
    </source>
</evidence>
<dbReference type="InterPro" id="IPR048097">
    <property type="entry name" value="Cps14G-like"/>
</dbReference>
<dbReference type="Proteomes" id="UP000306509">
    <property type="component" value="Unassembled WGS sequence"/>
</dbReference>
<evidence type="ECO:0000313" key="8">
    <source>
        <dbReference type="Proteomes" id="UP000306509"/>
    </source>
</evidence>
<dbReference type="Gene3D" id="3.40.50.2000">
    <property type="entry name" value="Glycogen Phosphorylase B"/>
    <property type="match status" value="1"/>
</dbReference>
<proteinExistence type="inferred from homology"/>
<keyword evidence="3" id="KW-0328">Glycosyltransferase</keyword>
<dbReference type="PANTHER" id="PTHR12867">
    <property type="entry name" value="GLYCOSYL TRANSFERASE-RELATED"/>
    <property type="match status" value="1"/>
</dbReference>
<evidence type="ECO:0000256" key="3">
    <source>
        <dbReference type="ARBA" id="ARBA00022676"/>
    </source>
</evidence>
<dbReference type="STRING" id="180332.GCA_000797495_01124"/>
<dbReference type="NCBIfam" id="NF041548">
    <property type="entry name" value="PssE"/>
    <property type="match status" value="1"/>
</dbReference>
<evidence type="ECO:0000313" key="7">
    <source>
        <dbReference type="EMBL" id="TLC99496.1"/>
    </source>
</evidence>
<dbReference type="GO" id="GO:0006488">
    <property type="term" value="P:dolichol-linked oligosaccharide biosynthetic process"/>
    <property type="evidence" value="ECO:0007669"/>
    <property type="project" value="InterPro"/>
</dbReference>
<accession>A0A4U8Q468</accession>
<evidence type="ECO:0000256" key="5">
    <source>
        <dbReference type="ARBA" id="ARBA00022824"/>
    </source>
</evidence>
<evidence type="ECO:0000259" key="6">
    <source>
        <dbReference type="Pfam" id="PF04101"/>
    </source>
</evidence>
<comment type="similarity">
    <text evidence="2">Belongs to the glycosyltransferase 28 family.</text>
</comment>
<keyword evidence="8" id="KW-1185">Reference proteome</keyword>
<dbReference type="InterPro" id="IPR039042">
    <property type="entry name" value="Alg13-like"/>
</dbReference>
<evidence type="ECO:0000256" key="2">
    <source>
        <dbReference type="ARBA" id="ARBA00006962"/>
    </source>
</evidence>
<dbReference type="Pfam" id="PF04101">
    <property type="entry name" value="Glyco_tran_28_C"/>
    <property type="match status" value="1"/>
</dbReference>
<keyword evidence="4" id="KW-0808">Transferase</keyword>
<organism evidence="7 8">
    <name type="scientific">Robinsoniella peoriensis</name>
    <dbReference type="NCBI Taxonomy" id="180332"/>
    <lineage>
        <taxon>Bacteria</taxon>
        <taxon>Bacillati</taxon>
        <taxon>Bacillota</taxon>
        <taxon>Clostridia</taxon>
        <taxon>Lachnospirales</taxon>
        <taxon>Lachnospiraceae</taxon>
        <taxon>Robinsoniella</taxon>
    </lineage>
</organism>
<comment type="subcellular location">
    <subcellularLocation>
        <location evidence="1">Endoplasmic reticulum</location>
    </subcellularLocation>
</comment>
<dbReference type="Gene3D" id="3.40.50.1820">
    <property type="entry name" value="alpha/beta hydrolase"/>
    <property type="match status" value="1"/>
</dbReference>
<comment type="caution">
    <text evidence="7">The sequence shown here is derived from an EMBL/GenBank/DDBJ whole genome shotgun (WGS) entry which is preliminary data.</text>
</comment>
<dbReference type="GO" id="GO:0016758">
    <property type="term" value="F:hexosyltransferase activity"/>
    <property type="evidence" value="ECO:0007669"/>
    <property type="project" value="InterPro"/>
</dbReference>
<dbReference type="AlphaFoldDB" id="A0A4U8Q468"/>
<name>A0A4U8Q468_9FIRM</name>
<reference evidence="7 8" key="1">
    <citation type="journal article" date="2019" name="Anaerobe">
        <title>Detection of Robinsoniella peoriensis in multiple bone samples of a trauma patient.</title>
        <authorList>
            <person name="Schrottner P."/>
            <person name="Hartwich K."/>
            <person name="Bunk B."/>
            <person name="Schober I."/>
            <person name="Helbig S."/>
            <person name="Rudolph W.W."/>
            <person name="Gunzer F."/>
        </authorList>
    </citation>
    <scope>NUCLEOTIDE SEQUENCE [LARGE SCALE GENOMIC DNA]</scope>
    <source>
        <strain evidence="7 8">DSM 106044</strain>
    </source>
</reference>
<dbReference type="RefSeq" id="WP_052377625.1">
    <property type="nucleotide sequence ID" value="NZ_JTGN01000013.1"/>
</dbReference>
<sequence length="436" mass="50147">MIFVTVGSQKFPFDRLLIEVDRLIGTGVIKEAVYAQTGYSQYIPVNYTYRAFLNQTEMEEKISESSIIITHGGTGIIVRAIKAGKKVVAVPRKKEYHEHIDNHQMELLSQFEAAGFICFCRETADLANKLEAIEQFTPLIYNSNTESYIKNIGGCLDRIQAGKQDQSAKKRFGKYIEYLTTKIKIMFHQKYYWYENTTVKYLFEKMHSDAVIFVFSSCTRAGIKARYNYVRTLKRINADKIFVLDDGGNDARGLFYLGENMDFFVERAVESLIKKTISEGRYKKIIFAGSSKGGYAAINFGVRIPGSTIIAGAPQYRLGDYLMDENNRLEQTLVSVTGCGYLDADQDKLEKLNNHLRVKILDAVRNNKENHIYLHYSKAEHTYSEHIKFMLMDLETGNFSTKKEILYYENHSDISLYFPDFLVRSIEEVMACRDQK</sequence>